<dbReference type="GO" id="GO:0070072">
    <property type="term" value="P:vacuolar proton-transporting V-type ATPase complex assembly"/>
    <property type="evidence" value="ECO:0007669"/>
    <property type="project" value="InterPro"/>
</dbReference>
<gene>
    <name evidence="7" type="ORF">AC631_03263</name>
</gene>
<protein>
    <recommendedName>
        <fullName evidence="9">Vacuolar ATPase assembly integral membrane protein VPH2</fullName>
    </recommendedName>
</protein>
<sequence length="208" mass="24179">MTKFEITPTLKETIEKTDIPDEIAKNLLSNAYISHQNLVLFYKDYKPTPTLIALIRSTKLYTPNLNVSNESRPKSKEFIKSMEQLRLKAKEEEYQKLIKPKQEFDTLYNNSLEEMMTPAQAHKEVKSQLTTIVNILISVGSVVYAIWYWTDSSMKIQDGYRILLCLFFGILVLVAEVVVYMSYLNKIEEAKVKERSKLEVKKLVKTLE</sequence>
<feature type="transmembrane region" description="Helical" evidence="6">
    <location>
        <begin position="129"/>
        <end position="149"/>
    </location>
</feature>
<evidence type="ECO:0000313" key="8">
    <source>
        <dbReference type="Proteomes" id="UP000054251"/>
    </source>
</evidence>
<proteinExistence type="predicted"/>
<dbReference type="PANTHER" id="PTHR31394">
    <property type="entry name" value="TRANSMEMBRANE PROTEIN 199"/>
    <property type="match status" value="1"/>
</dbReference>
<dbReference type="GO" id="GO:0005789">
    <property type="term" value="C:endoplasmic reticulum membrane"/>
    <property type="evidence" value="ECO:0007669"/>
    <property type="project" value="UniProtKB-SubCell"/>
</dbReference>
<organism evidence="7 8">
    <name type="scientific">Debaryomyces fabryi</name>
    <dbReference type="NCBI Taxonomy" id="58627"/>
    <lineage>
        <taxon>Eukaryota</taxon>
        <taxon>Fungi</taxon>
        <taxon>Dikarya</taxon>
        <taxon>Ascomycota</taxon>
        <taxon>Saccharomycotina</taxon>
        <taxon>Pichiomycetes</taxon>
        <taxon>Debaryomycetaceae</taxon>
        <taxon>Debaryomyces</taxon>
    </lineage>
</organism>
<keyword evidence="3" id="KW-0256">Endoplasmic reticulum</keyword>
<name>A0A0V1PXG1_9ASCO</name>
<evidence type="ECO:0000256" key="2">
    <source>
        <dbReference type="ARBA" id="ARBA00022692"/>
    </source>
</evidence>
<keyword evidence="8" id="KW-1185">Reference proteome</keyword>
<accession>A0A0V1PXG1</accession>
<comment type="caution">
    <text evidence="7">The sequence shown here is derived from an EMBL/GenBank/DDBJ whole genome shotgun (WGS) entry which is preliminary data.</text>
</comment>
<evidence type="ECO:0000256" key="5">
    <source>
        <dbReference type="ARBA" id="ARBA00023136"/>
    </source>
</evidence>
<evidence type="ECO:0008006" key="9">
    <source>
        <dbReference type="Google" id="ProtNLM"/>
    </source>
</evidence>
<dbReference type="GeneID" id="26840272"/>
<dbReference type="Proteomes" id="UP000054251">
    <property type="component" value="Unassembled WGS sequence"/>
</dbReference>
<evidence type="ECO:0000256" key="6">
    <source>
        <dbReference type="SAM" id="Phobius"/>
    </source>
</evidence>
<evidence type="ECO:0000256" key="1">
    <source>
        <dbReference type="ARBA" id="ARBA00004477"/>
    </source>
</evidence>
<evidence type="ECO:0000256" key="4">
    <source>
        <dbReference type="ARBA" id="ARBA00022989"/>
    </source>
</evidence>
<dbReference type="Pfam" id="PF11712">
    <property type="entry name" value="Vma12"/>
    <property type="match status" value="1"/>
</dbReference>
<dbReference type="InterPro" id="IPR021013">
    <property type="entry name" value="ATPase_Vma12"/>
</dbReference>
<evidence type="ECO:0000313" key="7">
    <source>
        <dbReference type="EMBL" id="KSA00953.1"/>
    </source>
</evidence>
<evidence type="ECO:0000256" key="3">
    <source>
        <dbReference type="ARBA" id="ARBA00022824"/>
    </source>
</evidence>
<reference evidence="7 8" key="1">
    <citation type="submission" date="2015-11" db="EMBL/GenBank/DDBJ databases">
        <title>The genome of Debaryomyces fabryi.</title>
        <authorList>
            <person name="Tafer H."/>
            <person name="Lopandic K."/>
        </authorList>
    </citation>
    <scope>NUCLEOTIDE SEQUENCE [LARGE SCALE GENOMIC DNA]</scope>
    <source>
        <strain evidence="7 8">CBS 789</strain>
    </source>
</reference>
<dbReference type="OrthoDB" id="19981at2759"/>
<keyword evidence="2 6" id="KW-0812">Transmembrane</keyword>
<keyword evidence="4 6" id="KW-1133">Transmembrane helix</keyword>
<feature type="transmembrane region" description="Helical" evidence="6">
    <location>
        <begin position="161"/>
        <end position="183"/>
    </location>
</feature>
<dbReference type="RefSeq" id="XP_015467055.1">
    <property type="nucleotide sequence ID" value="XM_015612092.1"/>
</dbReference>
<keyword evidence="5 6" id="KW-0472">Membrane</keyword>
<dbReference type="AlphaFoldDB" id="A0A0V1PXG1"/>
<dbReference type="PANTHER" id="PTHR31394:SF1">
    <property type="entry name" value="TRANSMEMBRANE PROTEIN 199"/>
    <property type="match status" value="1"/>
</dbReference>
<dbReference type="EMBL" id="LMYN01000068">
    <property type="protein sequence ID" value="KSA00953.1"/>
    <property type="molecule type" value="Genomic_DNA"/>
</dbReference>
<comment type="subcellular location">
    <subcellularLocation>
        <location evidence="1">Endoplasmic reticulum membrane</location>
        <topology evidence="1">Multi-pass membrane protein</topology>
    </subcellularLocation>
</comment>